<feature type="DNA-binding region" description="Homeobox" evidence="11">
    <location>
        <begin position="27"/>
        <end position="69"/>
    </location>
</feature>
<keyword evidence="6" id="KW-0256">Endoplasmic reticulum</keyword>
<dbReference type="InterPro" id="IPR001356">
    <property type="entry name" value="HD"/>
</dbReference>
<keyword evidence="11 13" id="KW-0238">DNA-binding</keyword>
<evidence type="ECO:0000256" key="13">
    <source>
        <dbReference type="RuleBase" id="RU000682"/>
    </source>
</evidence>
<reference evidence="18 19" key="1">
    <citation type="journal article" date="2023" name="Sci. Data">
        <title>Genome assembly of the Korean intertidal mud-creeper Batillaria attramentaria.</title>
        <authorList>
            <person name="Patra A.K."/>
            <person name="Ho P.T."/>
            <person name="Jun S."/>
            <person name="Lee S.J."/>
            <person name="Kim Y."/>
            <person name="Won Y.J."/>
        </authorList>
    </citation>
    <scope>NUCLEOTIDE SEQUENCE [LARGE SCALE GENOMIC DNA]</scope>
    <source>
        <strain evidence="18">Wonlab-2016</strain>
    </source>
</reference>
<evidence type="ECO:0000256" key="15">
    <source>
        <dbReference type="SAM" id="Phobius"/>
    </source>
</evidence>
<dbReference type="PANTHER" id="PTHR12560:SF0">
    <property type="entry name" value="LD18904P"/>
    <property type="match status" value="1"/>
</dbReference>
<keyword evidence="4" id="KW-0808">Transferase</keyword>
<name>A0ABD0L5E4_9CAEN</name>
<evidence type="ECO:0000256" key="8">
    <source>
        <dbReference type="ARBA" id="ARBA00023098"/>
    </source>
</evidence>
<dbReference type="EMBL" id="JACVVK020000085">
    <property type="protein sequence ID" value="KAK7494277.1"/>
    <property type="molecule type" value="Genomic_DNA"/>
</dbReference>
<proteinExistence type="predicted"/>
<dbReference type="AlphaFoldDB" id="A0ABD0L5E4"/>
<organism evidence="18 19">
    <name type="scientific">Batillaria attramentaria</name>
    <dbReference type="NCBI Taxonomy" id="370345"/>
    <lineage>
        <taxon>Eukaryota</taxon>
        <taxon>Metazoa</taxon>
        <taxon>Spiralia</taxon>
        <taxon>Lophotrochozoa</taxon>
        <taxon>Mollusca</taxon>
        <taxon>Gastropoda</taxon>
        <taxon>Caenogastropoda</taxon>
        <taxon>Sorbeoconcha</taxon>
        <taxon>Cerithioidea</taxon>
        <taxon>Batillariidae</taxon>
        <taxon>Batillaria</taxon>
    </lineage>
</organism>
<dbReference type="SMART" id="SM00389">
    <property type="entry name" value="HOX"/>
    <property type="match status" value="1"/>
</dbReference>
<dbReference type="PROSITE" id="PS50071">
    <property type="entry name" value="HOMEOBOX_2"/>
    <property type="match status" value="1"/>
</dbReference>
<feature type="compositionally biased region" description="Low complexity" evidence="14">
    <location>
        <begin position="285"/>
        <end position="300"/>
    </location>
</feature>
<dbReference type="GO" id="GO:0050291">
    <property type="term" value="F:sphingosine N-acyltransferase activity"/>
    <property type="evidence" value="ECO:0007669"/>
    <property type="project" value="UniProtKB-ARBA"/>
</dbReference>
<comment type="pathway">
    <text evidence="2">Lipid metabolism; sphingolipid metabolism.</text>
</comment>
<protein>
    <submittedName>
        <fullName evidence="18">Uncharacterized protein</fullName>
    </submittedName>
</protein>
<dbReference type="GO" id="GO:0005634">
    <property type="term" value="C:nucleus"/>
    <property type="evidence" value="ECO:0007669"/>
    <property type="project" value="UniProtKB-SubCell"/>
</dbReference>
<evidence type="ECO:0000256" key="4">
    <source>
        <dbReference type="ARBA" id="ARBA00022679"/>
    </source>
</evidence>
<evidence type="ECO:0000256" key="11">
    <source>
        <dbReference type="PROSITE-ProRule" id="PRU00108"/>
    </source>
</evidence>
<dbReference type="Gene3D" id="1.10.10.60">
    <property type="entry name" value="Homeodomain-like"/>
    <property type="match status" value="1"/>
</dbReference>
<keyword evidence="8" id="KW-0443">Lipid metabolism</keyword>
<evidence type="ECO:0000256" key="9">
    <source>
        <dbReference type="ARBA" id="ARBA00023136"/>
    </source>
</evidence>
<dbReference type="CDD" id="cd00086">
    <property type="entry name" value="homeodomain"/>
    <property type="match status" value="1"/>
</dbReference>
<feature type="transmembrane region" description="Helical" evidence="15">
    <location>
        <begin position="199"/>
        <end position="222"/>
    </location>
</feature>
<dbReference type="PROSITE" id="PS50922">
    <property type="entry name" value="TLC"/>
    <property type="match status" value="1"/>
</dbReference>
<evidence type="ECO:0000259" key="16">
    <source>
        <dbReference type="PROSITE" id="PS50071"/>
    </source>
</evidence>
<dbReference type="InterPro" id="IPR006634">
    <property type="entry name" value="TLC-dom"/>
</dbReference>
<dbReference type="PANTHER" id="PTHR12560">
    <property type="entry name" value="LONGEVITY ASSURANCE FACTOR 1 LAG1"/>
    <property type="match status" value="1"/>
</dbReference>
<evidence type="ECO:0000313" key="19">
    <source>
        <dbReference type="Proteomes" id="UP001519460"/>
    </source>
</evidence>
<feature type="non-terminal residue" evidence="18">
    <location>
        <position position="1"/>
    </location>
</feature>
<keyword evidence="9 12" id="KW-0472">Membrane</keyword>
<keyword evidence="11 13" id="KW-0371">Homeobox</keyword>
<sequence>CVGAVVSRVYGLKGTVRKAAHNPVLEAAYAQNKTPEHIVIESLSKQTDLRERQIERWFRIRRNQDRTPVLKKFCESSWRCTYYALIFAYGLHTLWDKEWLWDTRMCWIGWPEHNVTPDMYWYYMVQAGFYLALSLSLFTDVKRKDFTEMIVHHIATLGLMFFSWMNNFVRIGSLVLLVHDCVDPIMEAAKMAKYIKKEALCTFLFVVFLLTWVVTRMTLYPLRIVNSTLFEATPVIGMCNVYYVYNTLLITLQILHIIWFYFILLIAKEAVIGGQLKKDSRSSDESVSTDDASTSSSSSDKVMKLDQNGLKLLEQNGVAVHKTPTD</sequence>
<comment type="subcellular location">
    <subcellularLocation>
        <location evidence="1">Endoplasmic reticulum membrane</location>
        <topology evidence="1">Multi-pass membrane protein</topology>
    </subcellularLocation>
    <subcellularLocation>
        <location evidence="11 13">Nucleus</location>
    </subcellularLocation>
</comment>
<dbReference type="Pfam" id="PF00046">
    <property type="entry name" value="Homeodomain"/>
    <property type="match status" value="1"/>
</dbReference>
<comment type="pathway">
    <text evidence="3">Sphingolipid metabolism.</text>
</comment>
<gene>
    <name evidence="18" type="ORF">BaRGS_00014559</name>
</gene>
<evidence type="ECO:0000256" key="6">
    <source>
        <dbReference type="ARBA" id="ARBA00022824"/>
    </source>
</evidence>
<evidence type="ECO:0000256" key="14">
    <source>
        <dbReference type="SAM" id="MobiDB-lite"/>
    </source>
</evidence>
<feature type="transmembrane region" description="Helical" evidence="15">
    <location>
        <begin position="150"/>
        <end position="178"/>
    </location>
</feature>
<dbReference type="SMART" id="SM00724">
    <property type="entry name" value="TLC"/>
    <property type="match status" value="1"/>
</dbReference>
<keyword evidence="7 15" id="KW-1133">Transmembrane helix</keyword>
<comment type="caution">
    <text evidence="18">The sequence shown here is derived from an EMBL/GenBank/DDBJ whole genome shotgun (WGS) entry which is preliminary data.</text>
</comment>
<dbReference type="InterPro" id="IPR016439">
    <property type="entry name" value="Lag1/Lac1-like"/>
</dbReference>
<keyword evidence="5 12" id="KW-0812">Transmembrane</keyword>
<evidence type="ECO:0000256" key="3">
    <source>
        <dbReference type="ARBA" id="ARBA00004991"/>
    </source>
</evidence>
<evidence type="ECO:0000256" key="10">
    <source>
        <dbReference type="ARBA" id="ARBA00049036"/>
    </source>
</evidence>
<keyword evidence="11 13" id="KW-0539">Nucleus</keyword>
<evidence type="ECO:0000313" key="18">
    <source>
        <dbReference type="EMBL" id="KAK7494277.1"/>
    </source>
</evidence>
<dbReference type="FunFam" id="1.10.10.60:FF:000020">
    <property type="entry name" value="Ceramide synthase 5"/>
    <property type="match status" value="1"/>
</dbReference>
<dbReference type="Pfam" id="PF03798">
    <property type="entry name" value="TRAM_LAG1_CLN8"/>
    <property type="match status" value="1"/>
</dbReference>
<evidence type="ECO:0000256" key="2">
    <source>
        <dbReference type="ARBA" id="ARBA00004760"/>
    </source>
</evidence>
<dbReference type="Proteomes" id="UP001519460">
    <property type="component" value="Unassembled WGS sequence"/>
</dbReference>
<evidence type="ECO:0000256" key="12">
    <source>
        <dbReference type="PROSITE-ProRule" id="PRU00205"/>
    </source>
</evidence>
<dbReference type="PIRSF" id="PIRSF005225">
    <property type="entry name" value="LAG1_LAC1"/>
    <property type="match status" value="1"/>
</dbReference>
<feature type="domain" description="Homeobox" evidence="16">
    <location>
        <begin position="25"/>
        <end position="68"/>
    </location>
</feature>
<evidence type="ECO:0000256" key="1">
    <source>
        <dbReference type="ARBA" id="ARBA00004477"/>
    </source>
</evidence>
<feature type="domain" description="TLC" evidence="17">
    <location>
        <begin position="71"/>
        <end position="272"/>
    </location>
</feature>
<comment type="catalytic activity">
    <reaction evidence="10">
        <text>sphinganine + octadecanoyl-CoA = N-(octadecanoyl)-sphinganine + CoA + H(+)</text>
        <dbReference type="Rhea" id="RHEA:36547"/>
        <dbReference type="ChEBI" id="CHEBI:15378"/>
        <dbReference type="ChEBI" id="CHEBI:57287"/>
        <dbReference type="ChEBI" id="CHEBI:57394"/>
        <dbReference type="ChEBI" id="CHEBI:57817"/>
        <dbReference type="ChEBI" id="CHEBI:67033"/>
    </reaction>
    <physiologicalReaction direction="left-to-right" evidence="10">
        <dbReference type="Rhea" id="RHEA:36548"/>
    </physiologicalReaction>
</comment>
<dbReference type="SUPFAM" id="SSF46689">
    <property type="entry name" value="Homeodomain-like"/>
    <property type="match status" value="1"/>
</dbReference>
<dbReference type="InterPro" id="IPR009057">
    <property type="entry name" value="Homeodomain-like_sf"/>
</dbReference>
<evidence type="ECO:0000259" key="17">
    <source>
        <dbReference type="PROSITE" id="PS50922"/>
    </source>
</evidence>
<dbReference type="GO" id="GO:0005789">
    <property type="term" value="C:endoplasmic reticulum membrane"/>
    <property type="evidence" value="ECO:0007669"/>
    <property type="project" value="UniProtKB-SubCell"/>
</dbReference>
<evidence type="ECO:0000256" key="7">
    <source>
        <dbReference type="ARBA" id="ARBA00022989"/>
    </source>
</evidence>
<dbReference type="GO" id="GO:0046513">
    <property type="term" value="P:ceramide biosynthetic process"/>
    <property type="evidence" value="ECO:0007669"/>
    <property type="project" value="UniProtKB-ARBA"/>
</dbReference>
<feature type="region of interest" description="Disordered" evidence="14">
    <location>
        <begin position="280"/>
        <end position="302"/>
    </location>
</feature>
<evidence type="ECO:0000256" key="5">
    <source>
        <dbReference type="ARBA" id="ARBA00022692"/>
    </source>
</evidence>
<feature type="transmembrane region" description="Helical" evidence="15">
    <location>
        <begin position="242"/>
        <end position="267"/>
    </location>
</feature>
<dbReference type="GO" id="GO:0003677">
    <property type="term" value="F:DNA binding"/>
    <property type="evidence" value="ECO:0007669"/>
    <property type="project" value="UniProtKB-UniRule"/>
</dbReference>
<feature type="transmembrane region" description="Helical" evidence="15">
    <location>
        <begin position="120"/>
        <end position="138"/>
    </location>
</feature>
<accession>A0ABD0L5E4</accession>
<keyword evidence="19" id="KW-1185">Reference proteome</keyword>